<organism evidence="2 3">
    <name type="scientific">Pseudomonas gingeri</name>
    <dbReference type="NCBI Taxonomy" id="117681"/>
    <lineage>
        <taxon>Bacteria</taxon>
        <taxon>Pseudomonadati</taxon>
        <taxon>Pseudomonadota</taxon>
        <taxon>Gammaproteobacteria</taxon>
        <taxon>Pseudomonadales</taxon>
        <taxon>Pseudomonadaceae</taxon>
        <taxon>Pseudomonas</taxon>
    </lineage>
</organism>
<gene>
    <name evidence="2" type="ORF">HX829_24455</name>
</gene>
<dbReference type="InterPro" id="IPR011051">
    <property type="entry name" value="RmlC_Cupin_sf"/>
</dbReference>
<reference evidence="2 3" key="1">
    <citation type="submission" date="2020-04" db="EMBL/GenBank/DDBJ databases">
        <title>Molecular characterization of pseudomonads from Agaricus bisporus reveal novel blotch 2 pathogens in Western Europe.</title>
        <authorList>
            <person name="Taparia T."/>
            <person name="Krijger M."/>
            <person name="Haynes E."/>
            <person name="Elpinstone J.G."/>
            <person name="Noble R."/>
            <person name="Van Der Wolf J."/>
        </authorList>
    </citation>
    <scope>NUCLEOTIDE SEQUENCE [LARGE SCALE GENOMIC DNA]</scope>
    <source>
        <strain evidence="2 3">F1001</strain>
    </source>
</reference>
<dbReference type="EMBL" id="JACAPU010000031">
    <property type="protein sequence ID" value="NWB49641.1"/>
    <property type="molecule type" value="Genomic_DNA"/>
</dbReference>
<name>A0A7Y7WI38_9PSED</name>
<evidence type="ECO:0000313" key="3">
    <source>
        <dbReference type="Proteomes" id="UP000582981"/>
    </source>
</evidence>
<sequence length="71" mass="7587">MLREQYAPGAGSGAEPIVHAVGEKCGLLTRGAIELTVDGQISVLTEGDGCYFPTTLPHSFRNLTTSLWPRV</sequence>
<dbReference type="Gene3D" id="2.60.120.10">
    <property type="entry name" value="Jelly Rolls"/>
    <property type="match status" value="1"/>
</dbReference>
<evidence type="ECO:0000259" key="1">
    <source>
        <dbReference type="Pfam" id="PF07883"/>
    </source>
</evidence>
<comment type="caution">
    <text evidence="2">The sequence shown here is derived from an EMBL/GenBank/DDBJ whole genome shotgun (WGS) entry which is preliminary data.</text>
</comment>
<protein>
    <submittedName>
        <fullName evidence="2">Cupin domain-containing protein</fullName>
    </submittedName>
</protein>
<dbReference type="Pfam" id="PF07883">
    <property type="entry name" value="Cupin_2"/>
    <property type="match status" value="1"/>
</dbReference>
<accession>A0A7Y7WI38</accession>
<dbReference type="InterPro" id="IPR014710">
    <property type="entry name" value="RmlC-like_jellyroll"/>
</dbReference>
<dbReference type="Proteomes" id="UP000582981">
    <property type="component" value="Unassembled WGS sequence"/>
</dbReference>
<dbReference type="InterPro" id="IPR013096">
    <property type="entry name" value="Cupin_2"/>
</dbReference>
<dbReference type="AlphaFoldDB" id="A0A7Y7WI38"/>
<dbReference type="SUPFAM" id="SSF51182">
    <property type="entry name" value="RmlC-like cupins"/>
    <property type="match status" value="1"/>
</dbReference>
<dbReference type="CDD" id="cd02209">
    <property type="entry name" value="cupin_XRE_C"/>
    <property type="match status" value="1"/>
</dbReference>
<proteinExistence type="predicted"/>
<feature type="domain" description="Cupin type-2" evidence="1">
    <location>
        <begin position="4"/>
        <end position="65"/>
    </location>
</feature>
<evidence type="ECO:0000313" key="2">
    <source>
        <dbReference type="EMBL" id="NWB49641.1"/>
    </source>
</evidence>